<dbReference type="RefSeq" id="WP_393169700.1">
    <property type="nucleotide sequence ID" value="NZ_JBICRM010000016.1"/>
</dbReference>
<accession>A0ABW7AH13</accession>
<dbReference type="Gene3D" id="3.20.20.60">
    <property type="entry name" value="Phosphoenolpyruvate-binding domains"/>
    <property type="match status" value="1"/>
</dbReference>
<evidence type="ECO:0000313" key="2">
    <source>
        <dbReference type="Proteomes" id="UP001603978"/>
    </source>
</evidence>
<gene>
    <name evidence="1" type="ORF">ACFLIM_26030</name>
</gene>
<keyword evidence="2" id="KW-1185">Reference proteome</keyword>
<dbReference type="Proteomes" id="UP001603978">
    <property type="component" value="Unassembled WGS sequence"/>
</dbReference>
<comment type="caution">
    <text evidence="1">The sequence shown here is derived from an EMBL/GenBank/DDBJ whole genome shotgun (WGS) entry which is preliminary data.</text>
</comment>
<name>A0ABW7AH13_9ACTN</name>
<protein>
    <submittedName>
        <fullName evidence="1">Uncharacterized protein</fullName>
    </submittedName>
</protein>
<dbReference type="SUPFAM" id="SSF51621">
    <property type="entry name" value="Phosphoenolpyruvate/pyruvate domain"/>
    <property type="match status" value="1"/>
</dbReference>
<evidence type="ECO:0000313" key="1">
    <source>
        <dbReference type="EMBL" id="MFG1706652.1"/>
    </source>
</evidence>
<sequence length="64" mass="6595">MFEAALEKIRTAAANAGIAAGIHNASGEQAARRLAEGYTFATVSSDLTHLEQAAATHLKAAKEA</sequence>
<reference evidence="1 2" key="1">
    <citation type="submission" date="2024-10" db="EMBL/GenBank/DDBJ databases">
        <authorList>
            <person name="Topkara A.R."/>
            <person name="Saygin H."/>
        </authorList>
    </citation>
    <scope>NUCLEOTIDE SEQUENCE [LARGE SCALE GENOMIC DNA]</scope>
    <source>
        <strain evidence="1 2">M3C6</strain>
    </source>
</reference>
<dbReference type="EMBL" id="JBICRM010000016">
    <property type="protein sequence ID" value="MFG1706652.1"/>
    <property type="molecule type" value="Genomic_DNA"/>
</dbReference>
<organism evidence="1 2">
    <name type="scientific">Nonomuraea marmarensis</name>
    <dbReference type="NCBI Taxonomy" id="3351344"/>
    <lineage>
        <taxon>Bacteria</taxon>
        <taxon>Bacillati</taxon>
        <taxon>Actinomycetota</taxon>
        <taxon>Actinomycetes</taxon>
        <taxon>Streptosporangiales</taxon>
        <taxon>Streptosporangiaceae</taxon>
        <taxon>Nonomuraea</taxon>
    </lineage>
</organism>
<proteinExistence type="predicted"/>
<dbReference type="InterPro" id="IPR040442">
    <property type="entry name" value="Pyrv_kinase-like_dom_sf"/>
</dbReference>
<dbReference type="InterPro" id="IPR015813">
    <property type="entry name" value="Pyrv/PenolPyrv_kinase-like_dom"/>
</dbReference>